<dbReference type="Proteomes" id="UP000002051">
    <property type="component" value="Chromosome 8"/>
</dbReference>
<evidence type="ECO:0000313" key="3">
    <source>
        <dbReference type="EnsemblPlants" id="KEH20358"/>
    </source>
</evidence>
<proteinExistence type="predicted"/>
<reference evidence="2 4" key="1">
    <citation type="journal article" date="2011" name="Nature">
        <title>The Medicago genome provides insight into the evolution of rhizobial symbioses.</title>
        <authorList>
            <person name="Young N.D."/>
            <person name="Debelle F."/>
            <person name="Oldroyd G.E."/>
            <person name="Geurts R."/>
            <person name="Cannon S.B."/>
            <person name="Udvardi M.K."/>
            <person name="Benedito V.A."/>
            <person name="Mayer K.F."/>
            <person name="Gouzy J."/>
            <person name="Schoof H."/>
            <person name="Van de Peer Y."/>
            <person name="Proost S."/>
            <person name="Cook D.R."/>
            <person name="Meyers B.C."/>
            <person name="Spannagl M."/>
            <person name="Cheung F."/>
            <person name="De Mita S."/>
            <person name="Krishnakumar V."/>
            <person name="Gundlach H."/>
            <person name="Zhou S."/>
            <person name="Mudge J."/>
            <person name="Bharti A.K."/>
            <person name="Murray J.D."/>
            <person name="Naoumkina M.A."/>
            <person name="Rosen B."/>
            <person name="Silverstein K.A."/>
            <person name="Tang H."/>
            <person name="Rombauts S."/>
            <person name="Zhao P.X."/>
            <person name="Zhou P."/>
            <person name="Barbe V."/>
            <person name="Bardou P."/>
            <person name="Bechner M."/>
            <person name="Bellec A."/>
            <person name="Berger A."/>
            <person name="Berges H."/>
            <person name="Bidwell S."/>
            <person name="Bisseling T."/>
            <person name="Choisne N."/>
            <person name="Couloux A."/>
            <person name="Denny R."/>
            <person name="Deshpande S."/>
            <person name="Dai X."/>
            <person name="Doyle J.J."/>
            <person name="Dudez A.M."/>
            <person name="Farmer A.D."/>
            <person name="Fouteau S."/>
            <person name="Franken C."/>
            <person name="Gibelin C."/>
            <person name="Gish J."/>
            <person name="Goldstein S."/>
            <person name="Gonzalez A.J."/>
            <person name="Green P.J."/>
            <person name="Hallab A."/>
            <person name="Hartog M."/>
            <person name="Hua A."/>
            <person name="Humphray S.J."/>
            <person name="Jeong D.H."/>
            <person name="Jing Y."/>
            <person name="Jocker A."/>
            <person name="Kenton S.M."/>
            <person name="Kim D.J."/>
            <person name="Klee K."/>
            <person name="Lai H."/>
            <person name="Lang C."/>
            <person name="Lin S."/>
            <person name="Macmil S.L."/>
            <person name="Magdelenat G."/>
            <person name="Matthews L."/>
            <person name="McCorrison J."/>
            <person name="Monaghan E.L."/>
            <person name="Mun J.H."/>
            <person name="Najar F.Z."/>
            <person name="Nicholson C."/>
            <person name="Noirot C."/>
            <person name="O'Bleness M."/>
            <person name="Paule C.R."/>
            <person name="Poulain J."/>
            <person name="Prion F."/>
            <person name="Qin B."/>
            <person name="Qu C."/>
            <person name="Retzel E.F."/>
            <person name="Riddle C."/>
            <person name="Sallet E."/>
            <person name="Samain S."/>
            <person name="Samson N."/>
            <person name="Sanders I."/>
            <person name="Saurat O."/>
            <person name="Scarpelli C."/>
            <person name="Schiex T."/>
            <person name="Segurens B."/>
            <person name="Severin A.J."/>
            <person name="Sherrier D.J."/>
            <person name="Shi R."/>
            <person name="Sims S."/>
            <person name="Singer S.R."/>
            <person name="Sinharoy S."/>
            <person name="Sterck L."/>
            <person name="Viollet A."/>
            <person name="Wang B.B."/>
            <person name="Wang K."/>
            <person name="Wang M."/>
            <person name="Wang X."/>
            <person name="Warfsmann J."/>
            <person name="Weissenbach J."/>
            <person name="White D.D."/>
            <person name="White J.D."/>
            <person name="Wiley G.B."/>
            <person name="Wincker P."/>
            <person name="Xing Y."/>
            <person name="Yang L."/>
            <person name="Yao Z."/>
            <person name="Ying F."/>
            <person name="Zhai J."/>
            <person name="Zhou L."/>
            <person name="Zuber A."/>
            <person name="Denarie J."/>
            <person name="Dixon R.A."/>
            <person name="May G.D."/>
            <person name="Schwartz D.C."/>
            <person name="Rogers J."/>
            <person name="Quetier F."/>
            <person name="Town C.D."/>
            <person name="Roe B.A."/>
        </authorList>
    </citation>
    <scope>NUCLEOTIDE SEQUENCE [LARGE SCALE GENOMIC DNA]</scope>
    <source>
        <strain evidence="2">A17</strain>
        <strain evidence="3 4">cv. Jemalong A17</strain>
    </source>
</reference>
<accession>A0A072TU89</accession>
<protein>
    <submittedName>
        <fullName evidence="2 3">Uncharacterized protein</fullName>
    </submittedName>
</protein>
<evidence type="ECO:0000313" key="4">
    <source>
        <dbReference type="Proteomes" id="UP000002051"/>
    </source>
</evidence>
<evidence type="ECO:0000313" key="2">
    <source>
        <dbReference type="EMBL" id="KEH20358.1"/>
    </source>
</evidence>
<dbReference type="HOGENOM" id="CLU_2708606_0_0_1"/>
<sequence>MKKVQCGKNKSHVSSAIAKFNPSLFPMVYLSGTIELKERSDRQRKPTTTVNKEKDLDAEEHLARRRPLETTRE</sequence>
<reference evidence="3" key="3">
    <citation type="submission" date="2015-04" db="UniProtKB">
        <authorList>
            <consortium name="EnsemblPlants"/>
        </authorList>
    </citation>
    <scope>IDENTIFICATION</scope>
    <source>
        <strain evidence="3">cv. Jemalong A17</strain>
    </source>
</reference>
<gene>
    <name evidence="2" type="ordered locus">MTR_8g073555</name>
</gene>
<name>A0A072TU89_MEDTR</name>
<organism evidence="2 4">
    <name type="scientific">Medicago truncatula</name>
    <name type="common">Barrel medic</name>
    <name type="synonym">Medicago tribuloides</name>
    <dbReference type="NCBI Taxonomy" id="3880"/>
    <lineage>
        <taxon>Eukaryota</taxon>
        <taxon>Viridiplantae</taxon>
        <taxon>Streptophyta</taxon>
        <taxon>Embryophyta</taxon>
        <taxon>Tracheophyta</taxon>
        <taxon>Spermatophyta</taxon>
        <taxon>Magnoliopsida</taxon>
        <taxon>eudicotyledons</taxon>
        <taxon>Gunneridae</taxon>
        <taxon>Pentapetalae</taxon>
        <taxon>rosids</taxon>
        <taxon>fabids</taxon>
        <taxon>Fabales</taxon>
        <taxon>Fabaceae</taxon>
        <taxon>Papilionoideae</taxon>
        <taxon>50 kb inversion clade</taxon>
        <taxon>NPAAA clade</taxon>
        <taxon>Hologalegina</taxon>
        <taxon>IRL clade</taxon>
        <taxon>Trifolieae</taxon>
        <taxon>Medicago</taxon>
    </lineage>
</organism>
<dbReference type="AlphaFoldDB" id="A0A072TU89"/>
<dbReference type="EMBL" id="CM001224">
    <property type="protein sequence ID" value="KEH20358.1"/>
    <property type="molecule type" value="Genomic_DNA"/>
</dbReference>
<keyword evidence="4" id="KW-1185">Reference proteome</keyword>
<reference evidence="2 4" key="2">
    <citation type="journal article" date="2014" name="BMC Genomics">
        <title>An improved genome release (version Mt4.0) for the model legume Medicago truncatula.</title>
        <authorList>
            <person name="Tang H."/>
            <person name="Krishnakumar V."/>
            <person name="Bidwell S."/>
            <person name="Rosen B."/>
            <person name="Chan A."/>
            <person name="Zhou S."/>
            <person name="Gentzbittel L."/>
            <person name="Childs K.L."/>
            <person name="Yandell M."/>
            <person name="Gundlach H."/>
            <person name="Mayer K.F."/>
            <person name="Schwartz D.C."/>
            <person name="Town C.D."/>
        </authorList>
    </citation>
    <scope>GENOME REANNOTATION</scope>
    <source>
        <strain evidence="2">A17</strain>
        <strain evidence="3 4">cv. Jemalong A17</strain>
    </source>
</reference>
<feature type="compositionally biased region" description="Basic and acidic residues" evidence="1">
    <location>
        <begin position="51"/>
        <end position="73"/>
    </location>
</feature>
<feature type="region of interest" description="Disordered" evidence="1">
    <location>
        <begin position="38"/>
        <end position="73"/>
    </location>
</feature>
<dbReference type="EnsemblPlants" id="KEH20358">
    <property type="protein sequence ID" value="KEH20358"/>
    <property type="gene ID" value="MTR_8g073555"/>
</dbReference>
<evidence type="ECO:0000256" key="1">
    <source>
        <dbReference type="SAM" id="MobiDB-lite"/>
    </source>
</evidence>